<name>A0A6C0DKP2_9ZZZZ</name>
<dbReference type="EMBL" id="MN739627">
    <property type="protein sequence ID" value="QHT16912.1"/>
    <property type="molecule type" value="Genomic_DNA"/>
</dbReference>
<evidence type="ECO:0000313" key="1">
    <source>
        <dbReference type="EMBL" id="QHT16912.1"/>
    </source>
</evidence>
<dbReference type="AlphaFoldDB" id="A0A6C0DKP2"/>
<sequence length="110" mass="12928">MSNYYTLNESYTQGSFKDVASREVYQFTDWFKTDPLSDKSFIRANLAGFHNAKYQNYVLPETIKEKTPEYKMVVPHAQFLPQDYPMTYPCTTVYPKNTEYVKTKSIVLQP</sequence>
<organism evidence="1">
    <name type="scientific">viral metagenome</name>
    <dbReference type="NCBI Taxonomy" id="1070528"/>
    <lineage>
        <taxon>unclassified sequences</taxon>
        <taxon>metagenomes</taxon>
        <taxon>organismal metagenomes</taxon>
    </lineage>
</organism>
<accession>A0A6C0DKP2</accession>
<proteinExistence type="predicted"/>
<protein>
    <submittedName>
        <fullName evidence="1">Uncharacterized protein</fullName>
    </submittedName>
</protein>
<reference evidence="1" key="1">
    <citation type="journal article" date="2020" name="Nature">
        <title>Giant virus diversity and host interactions through global metagenomics.</title>
        <authorList>
            <person name="Schulz F."/>
            <person name="Roux S."/>
            <person name="Paez-Espino D."/>
            <person name="Jungbluth S."/>
            <person name="Walsh D.A."/>
            <person name="Denef V.J."/>
            <person name="McMahon K.D."/>
            <person name="Konstantinidis K.T."/>
            <person name="Eloe-Fadrosh E.A."/>
            <person name="Kyrpides N.C."/>
            <person name="Woyke T."/>
        </authorList>
    </citation>
    <scope>NUCLEOTIDE SEQUENCE</scope>
    <source>
        <strain evidence="1">GVMAG-M-3300023174-207</strain>
    </source>
</reference>